<evidence type="ECO:0000313" key="2">
    <source>
        <dbReference type="Proteomes" id="UP000320231"/>
    </source>
</evidence>
<proteinExistence type="predicted"/>
<gene>
    <name evidence="1" type="ORF">HSBAA_53770</name>
</gene>
<dbReference type="AlphaFoldDB" id="A0A455UHE3"/>
<dbReference type="KEGG" id="hsr:HSBAA_53770"/>
<protein>
    <submittedName>
        <fullName evidence="1">Uncharacterized protein</fullName>
    </submittedName>
</protein>
<reference evidence="1 2" key="1">
    <citation type="journal article" date="2019" name="Microbiol. Resour. Announc.">
        <title>Complete Genome Sequence of Halomonas sulfidaeris Strain Esulfide1 Isolated from a Metal Sulfide Rock at a Depth of 2,200 Meters, Obtained Using Nanopore Sequencing.</title>
        <authorList>
            <person name="Saito M."/>
            <person name="Nishigata A."/>
            <person name="Galipon J."/>
            <person name="Arakawa K."/>
        </authorList>
    </citation>
    <scope>NUCLEOTIDE SEQUENCE [LARGE SCALE GENOMIC DNA]</scope>
    <source>
        <strain evidence="1 2">ATCC BAA-803</strain>
    </source>
</reference>
<evidence type="ECO:0000313" key="1">
    <source>
        <dbReference type="EMBL" id="BBI64071.1"/>
    </source>
</evidence>
<name>A0A455UHE3_9GAMM</name>
<organism evidence="1 2">
    <name type="scientific">Vreelandella sulfidaeris</name>
    <dbReference type="NCBI Taxonomy" id="115553"/>
    <lineage>
        <taxon>Bacteria</taxon>
        <taxon>Pseudomonadati</taxon>
        <taxon>Pseudomonadota</taxon>
        <taxon>Gammaproteobacteria</taxon>
        <taxon>Oceanospirillales</taxon>
        <taxon>Halomonadaceae</taxon>
        <taxon>Vreelandella</taxon>
    </lineage>
</organism>
<sequence>MVQELRADRKAMLTQLYRRHGETPVGADAFEAEMLGEEERLRRAPSVVNRRINS</sequence>
<accession>A0A455UHE3</accession>
<dbReference type="Proteomes" id="UP000320231">
    <property type="component" value="Chromosome"/>
</dbReference>
<dbReference type="EMBL" id="AP019514">
    <property type="protein sequence ID" value="BBI64071.1"/>
    <property type="molecule type" value="Genomic_DNA"/>
</dbReference>